<dbReference type="EMBL" id="JACJVJ010000003">
    <property type="protein sequence ID" value="MBC2779132.1"/>
    <property type="molecule type" value="Genomic_DNA"/>
</dbReference>
<accession>A0A842I1K3</accession>
<gene>
    <name evidence="2" type="ORF">H6P80_16015</name>
</gene>
<dbReference type="Gene3D" id="3.30.1360.120">
    <property type="entry name" value="Probable tRNA modification gtpase trme, domain 1"/>
    <property type="match status" value="1"/>
</dbReference>
<name>A0A842I1K3_9SPHN</name>
<dbReference type="Pfam" id="PF01571">
    <property type="entry name" value="GCV_T"/>
    <property type="match status" value="1"/>
</dbReference>
<evidence type="ECO:0000259" key="1">
    <source>
        <dbReference type="Pfam" id="PF01571"/>
    </source>
</evidence>
<dbReference type="PANTHER" id="PTHR43757">
    <property type="entry name" value="AMINOMETHYLTRANSFERASE"/>
    <property type="match status" value="1"/>
</dbReference>
<evidence type="ECO:0000313" key="3">
    <source>
        <dbReference type="Proteomes" id="UP000564378"/>
    </source>
</evidence>
<dbReference type="GO" id="GO:0016740">
    <property type="term" value="F:transferase activity"/>
    <property type="evidence" value="ECO:0007669"/>
    <property type="project" value="UniProtKB-KW"/>
</dbReference>
<keyword evidence="2" id="KW-0808">Transferase</keyword>
<feature type="domain" description="GCVT N-terminal" evidence="1">
    <location>
        <begin position="26"/>
        <end position="253"/>
    </location>
</feature>
<dbReference type="NCBIfam" id="NF047633">
    <property type="entry name" value="SyrngDmethDesA"/>
    <property type="match status" value="1"/>
</dbReference>
<protein>
    <submittedName>
        <fullName evidence="2">Aminomethyl transferase family protein</fullName>
    </submittedName>
</protein>
<dbReference type="RefSeq" id="WP_185802419.1">
    <property type="nucleotide sequence ID" value="NZ_JACJVJ010000003.1"/>
</dbReference>
<evidence type="ECO:0000313" key="2">
    <source>
        <dbReference type="EMBL" id="MBC2779132.1"/>
    </source>
</evidence>
<dbReference type="InterPro" id="IPR006222">
    <property type="entry name" value="GCVT_N"/>
</dbReference>
<dbReference type="SUPFAM" id="SSF101790">
    <property type="entry name" value="Aminomethyltransferase beta-barrel domain"/>
    <property type="match status" value="1"/>
</dbReference>
<dbReference type="InterPro" id="IPR028896">
    <property type="entry name" value="GcvT/YgfZ/DmdA"/>
</dbReference>
<dbReference type="PANTHER" id="PTHR43757:SF2">
    <property type="entry name" value="AMINOMETHYLTRANSFERASE, MITOCHONDRIAL"/>
    <property type="match status" value="1"/>
</dbReference>
<dbReference type="AlphaFoldDB" id="A0A842I1K3"/>
<organism evidence="2 3">
    <name type="scientific">Parasphingopyxis marina</name>
    <dbReference type="NCBI Taxonomy" id="2761622"/>
    <lineage>
        <taxon>Bacteria</taxon>
        <taxon>Pseudomonadati</taxon>
        <taxon>Pseudomonadota</taxon>
        <taxon>Alphaproteobacteria</taxon>
        <taxon>Sphingomonadales</taxon>
        <taxon>Sphingomonadaceae</taxon>
        <taxon>Parasphingopyxis</taxon>
    </lineage>
</organism>
<reference evidence="2 3" key="1">
    <citation type="submission" date="2020-08" db="EMBL/GenBank/DDBJ databases">
        <title>Draft genome sequence of Parasphingopyxis sp. GrpM-11.</title>
        <authorList>
            <person name="Oh J."/>
            <person name="Roh D.-H."/>
        </authorList>
    </citation>
    <scope>NUCLEOTIDE SEQUENCE [LARGE SCALE GENOMIC DNA]</scope>
    <source>
        <strain evidence="2 3">GrpM-11</strain>
    </source>
</reference>
<sequence length="463" mass="51213">MADSLQSVLDAAGGTAHMLRNLPAGPNVYPGVPPEFSNWRDEQKGWQETCVLFDQSYHMADLLVEGPGAFEMLSYLGINSFKNFTVDKAKQFVPCSPEGYVIGDVILFYLAENTFNLVGRIPVLNWVRFHAETGDWDVKVTLDERSAARPDPFNRKSYRYQIQGPNAMKTMEKVLGQTPPELKFFNMTTMTIAGKQVGALRHGMAGQPGFELYGPYADGEAVKAALVEAGEEFGLKQVGGRAYSSNTLESGWIPSPMPAVYTSPGMQAYREWLPADCYEANASIGGSFASDNIEDYYLTPWDIGYGPFVKFDHDFIGKEALEAMAEGPHRKKVTLALDNQDVLNCIGSQLERGDRAKFMEFPSAVYSMHPYDAVMADGKNVGVSTWVGYSSNERKMLTLAILDAEYAEPGTEVTFVWGEEDGGTAKPAVERHEQAEIKAVVAPVPYVDTVREVYTDTGWRKRA</sequence>
<keyword evidence="3" id="KW-1185">Reference proteome</keyword>
<dbReference type="SUPFAM" id="SSF103025">
    <property type="entry name" value="Folate-binding domain"/>
    <property type="match status" value="1"/>
</dbReference>
<comment type="caution">
    <text evidence="2">The sequence shown here is derived from an EMBL/GenBank/DDBJ whole genome shotgun (WGS) entry which is preliminary data.</text>
</comment>
<dbReference type="InterPro" id="IPR027266">
    <property type="entry name" value="TrmE/GcvT-like"/>
</dbReference>
<dbReference type="Proteomes" id="UP000564378">
    <property type="component" value="Unassembled WGS sequence"/>
</dbReference>
<proteinExistence type="predicted"/>
<dbReference type="InterPro" id="IPR029043">
    <property type="entry name" value="GcvT/YgfZ_C"/>
</dbReference>